<evidence type="ECO:0008006" key="10">
    <source>
        <dbReference type="Google" id="ProtNLM"/>
    </source>
</evidence>
<dbReference type="OrthoDB" id="263283at2759"/>
<keyword evidence="4" id="KW-0472">Membrane</keyword>
<dbReference type="Pfam" id="PF11380">
    <property type="entry name" value="Stealth_CR2"/>
    <property type="match status" value="1"/>
</dbReference>
<evidence type="ECO:0000259" key="5">
    <source>
        <dbReference type="Pfam" id="PF11380"/>
    </source>
</evidence>
<evidence type="ECO:0000259" key="7">
    <source>
        <dbReference type="Pfam" id="PF17103"/>
    </source>
</evidence>
<evidence type="ECO:0000256" key="3">
    <source>
        <dbReference type="SAM" id="MobiDB-lite"/>
    </source>
</evidence>
<dbReference type="Pfam" id="PF17103">
    <property type="entry name" value="Stealth_CR4"/>
    <property type="match status" value="1"/>
</dbReference>
<proteinExistence type="inferred from homology"/>
<feature type="region of interest" description="Disordered" evidence="3">
    <location>
        <begin position="493"/>
        <end position="519"/>
    </location>
</feature>
<dbReference type="PANTHER" id="PTHR24045:SF0">
    <property type="entry name" value="N-ACETYLGLUCOSAMINE-1-PHOSPHOTRANSFERASE SUBUNITS ALPHA_BETA"/>
    <property type="match status" value="1"/>
</dbReference>
<feature type="domain" description="Stealth protein CR2 conserved region 2" evidence="5">
    <location>
        <begin position="203"/>
        <end position="334"/>
    </location>
</feature>
<dbReference type="InterPro" id="IPR021520">
    <property type="entry name" value="Stealth_CR2"/>
</dbReference>
<feature type="region of interest" description="Disordered" evidence="3">
    <location>
        <begin position="177"/>
        <end position="202"/>
    </location>
</feature>
<dbReference type="AlphaFoldDB" id="A0A1Y2H2X7"/>
<feature type="domain" description="Stealth protein CR3 conserved region 3" evidence="6">
    <location>
        <begin position="388"/>
        <end position="439"/>
    </location>
</feature>
<name>A0A1Y2H2X7_9FUNG</name>
<dbReference type="Pfam" id="PF17102">
    <property type="entry name" value="Stealth_CR3"/>
    <property type="match status" value="1"/>
</dbReference>
<protein>
    <recommendedName>
        <fullName evidence="10">Stealth protein CR3 conserved region 3 domain-containing protein</fullName>
    </recommendedName>
</protein>
<evidence type="ECO:0000256" key="1">
    <source>
        <dbReference type="ARBA" id="ARBA00007583"/>
    </source>
</evidence>
<feature type="compositionally biased region" description="Low complexity" evidence="3">
    <location>
        <begin position="644"/>
        <end position="653"/>
    </location>
</feature>
<gene>
    <name evidence="8" type="ORF">BCR41DRAFT_418000</name>
</gene>
<dbReference type="GO" id="GO:0005794">
    <property type="term" value="C:Golgi apparatus"/>
    <property type="evidence" value="ECO:0007669"/>
    <property type="project" value="TreeGrafter"/>
</dbReference>
<organism evidence="8 9">
    <name type="scientific">Lobosporangium transversale</name>
    <dbReference type="NCBI Taxonomy" id="64571"/>
    <lineage>
        <taxon>Eukaryota</taxon>
        <taxon>Fungi</taxon>
        <taxon>Fungi incertae sedis</taxon>
        <taxon>Mucoromycota</taxon>
        <taxon>Mortierellomycotina</taxon>
        <taxon>Mortierellomycetes</taxon>
        <taxon>Mortierellales</taxon>
        <taxon>Mortierellaceae</taxon>
        <taxon>Lobosporangium</taxon>
    </lineage>
</organism>
<keyword evidence="2" id="KW-0808">Transferase</keyword>
<keyword evidence="9" id="KW-1185">Reference proteome</keyword>
<feature type="compositionally biased region" description="Low complexity" evidence="3">
    <location>
        <begin position="662"/>
        <end position="694"/>
    </location>
</feature>
<feature type="domain" description="Stealth protein CR4 conserved region 4" evidence="7">
    <location>
        <begin position="753"/>
        <end position="798"/>
    </location>
</feature>
<dbReference type="InterPro" id="IPR031356">
    <property type="entry name" value="Stealth_CR4"/>
</dbReference>
<evidence type="ECO:0000313" key="8">
    <source>
        <dbReference type="EMBL" id="ORZ28898.1"/>
    </source>
</evidence>
<feature type="transmembrane region" description="Helical" evidence="4">
    <location>
        <begin position="28"/>
        <end position="49"/>
    </location>
</feature>
<accession>A0A1Y2H2X7</accession>
<dbReference type="PANTHER" id="PTHR24045">
    <property type="match status" value="1"/>
</dbReference>
<dbReference type="InParanoid" id="A0A1Y2H2X7"/>
<dbReference type="GO" id="GO:0003976">
    <property type="term" value="F:UDP-N-acetylglucosamine-lysosomal-enzyme N-acetylglucosaminephosphotransferase activity"/>
    <property type="evidence" value="ECO:0007669"/>
    <property type="project" value="TreeGrafter"/>
</dbReference>
<comment type="similarity">
    <text evidence="1">Belongs to the stealth family.</text>
</comment>
<keyword evidence="4" id="KW-1133">Transmembrane helix</keyword>
<dbReference type="EMBL" id="MCFF01000001">
    <property type="protein sequence ID" value="ORZ28898.1"/>
    <property type="molecule type" value="Genomic_DNA"/>
</dbReference>
<comment type="caution">
    <text evidence="8">The sequence shown here is derived from an EMBL/GenBank/DDBJ whole genome shotgun (WGS) entry which is preliminary data.</text>
</comment>
<dbReference type="RefSeq" id="XP_021886571.1">
    <property type="nucleotide sequence ID" value="XM_022029566.1"/>
</dbReference>
<sequence>MSSTEISQSAKTRRQSQRQGLRGIPRSFFKGVIFFILSSVIVNATLFFFRLEKNSNDILPTNISSDVPSRSHSQLSEEPQRLERRAINVPIQLKRGRLNTLNIKPWMANWLQYQLLDKEAVGDLSQEIVMDLVYTWVNGSERAFWEMKEHYKDHSALFRESQASLKEGEEVRQVAYQGESERKGIARGSSNGKRNYSNQTENRYRDMDELKYSMRSVAEYTTPGLFRKAWILTTEVVIDAVGGEKRGQIPQWLDIHKLDKFKDMNYEQDHASELRLELIPHTRIYGDQNHLPSFNSLSIESQMHNIPGLADIYVYLNDDVFFGKPLGSSDFWTPLYGFVFHMDPNTVVPPYVPVASSTNMNVGEWSSLQYTNSILSKQFGPRHRVYIAHIPHILSVPLLEEIQSIWPEEFSKTSSHRFRGEGEAHDLQVSFLMAHYVMERLRETQLTSYWRYHLDKNQDGRLDWEERSRLIRIVEEYDASLLKQRYHNHHYYHHRHHHHHQQQQQQYHQQHQQWHLKKRDGSHVHQSSSSFLNNYSKNLEDVNIPWSKETTYALTGLDEYPFMLVDADTSKSANRQHTKPYQISERRRFCKLDLDFCFGMAFRDKTVQFLDATLREGSIFERLAFTEFHCGDCLLHIIRQQQQQQQHQEQEQQNDFANGDGSNSSGNSSNSSNNSNSNSNGSSSSNSRSNSSRSKPSGGLSGLMPLKNDWEAFQLVLRDLSKYNYVIGSSHFEFVQLRNGIQAQESLDRLMQLKHQHAFFCINDDVQNNPLIVQRVRRILGTFLEKRFPVPSPWEKKQG</sequence>
<dbReference type="InterPro" id="IPR047141">
    <property type="entry name" value="Stealth"/>
</dbReference>
<feature type="compositionally biased region" description="Low complexity" evidence="3">
    <location>
        <begin position="502"/>
        <end position="513"/>
    </location>
</feature>
<evidence type="ECO:0000313" key="9">
    <source>
        <dbReference type="Proteomes" id="UP000193648"/>
    </source>
</evidence>
<dbReference type="GeneID" id="33571409"/>
<evidence type="ECO:0000259" key="6">
    <source>
        <dbReference type="Pfam" id="PF17102"/>
    </source>
</evidence>
<dbReference type="InterPro" id="IPR031357">
    <property type="entry name" value="Stealth_CR3"/>
</dbReference>
<dbReference type="Proteomes" id="UP000193648">
    <property type="component" value="Unassembled WGS sequence"/>
</dbReference>
<dbReference type="STRING" id="64571.A0A1Y2H2X7"/>
<reference evidence="8 9" key="1">
    <citation type="submission" date="2016-07" db="EMBL/GenBank/DDBJ databases">
        <title>Pervasive Adenine N6-methylation of Active Genes in Fungi.</title>
        <authorList>
            <consortium name="DOE Joint Genome Institute"/>
            <person name="Mondo S.J."/>
            <person name="Dannebaum R.O."/>
            <person name="Kuo R.C."/>
            <person name="Labutti K."/>
            <person name="Haridas S."/>
            <person name="Kuo A."/>
            <person name="Salamov A."/>
            <person name="Ahrendt S.R."/>
            <person name="Lipzen A."/>
            <person name="Sullivan W."/>
            <person name="Andreopoulos W.B."/>
            <person name="Clum A."/>
            <person name="Lindquist E."/>
            <person name="Daum C."/>
            <person name="Ramamoorthy G.K."/>
            <person name="Gryganskyi A."/>
            <person name="Culley D."/>
            <person name="Magnuson J.K."/>
            <person name="James T.Y."/>
            <person name="O'Malley M.A."/>
            <person name="Stajich J.E."/>
            <person name="Spatafora J.W."/>
            <person name="Visel A."/>
            <person name="Grigoriev I.V."/>
        </authorList>
    </citation>
    <scope>NUCLEOTIDE SEQUENCE [LARGE SCALE GENOMIC DNA]</scope>
    <source>
        <strain evidence="8 9">NRRL 3116</strain>
    </source>
</reference>
<dbReference type="GO" id="GO:0046835">
    <property type="term" value="P:carbohydrate phosphorylation"/>
    <property type="evidence" value="ECO:0007669"/>
    <property type="project" value="TreeGrafter"/>
</dbReference>
<feature type="region of interest" description="Disordered" evidence="3">
    <location>
        <begin position="644"/>
        <end position="701"/>
    </location>
</feature>
<evidence type="ECO:0000256" key="4">
    <source>
        <dbReference type="SAM" id="Phobius"/>
    </source>
</evidence>
<feature type="compositionally biased region" description="Polar residues" evidence="3">
    <location>
        <begin position="188"/>
        <end position="201"/>
    </location>
</feature>
<evidence type="ECO:0000256" key="2">
    <source>
        <dbReference type="ARBA" id="ARBA00022679"/>
    </source>
</evidence>
<keyword evidence="4" id="KW-0812">Transmembrane</keyword>